<protein>
    <submittedName>
        <fullName evidence="1">Spo0E like sporulation regulatory protein</fullName>
    </submittedName>
</protein>
<name>A0A1M5VDN8_9CLOT</name>
<dbReference type="Gene3D" id="4.10.280.10">
    <property type="entry name" value="Helix-loop-helix DNA-binding domain"/>
    <property type="match status" value="1"/>
</dbReference>
<dbReference type="GO" id="GO:0043937">
    <property type="term" value="P:regulation of sporulation"/>
    <property type="evidence" value="ECO:0007669"/>
    <property type="project" value="InterPro"/>
</dbReference>
<accession>A0A1M5VDN8</accession>
<organism evidence="1 2">
    <name type="scientific">Clostridium grantii DSM 8605</name>
    <dbReference type="NCBI Taxonomy" id="1121316"/>
    <lineage>
        <taxon>Bacteria</taxon>
        <taxon>Bacillati</taxon>
        <taxon>Bacillota</taxon>
        <taxon>Clostridia</taxon>
        <taxon>Eubacteriales</taxon>
        <taxon>Clostridiaceae</taxon>
        <taxon>Clostridium</taxon>
    </lineage>
</organism>
<gene>
    <name evidence="1" type="ORF">SAMN02745207_02235</name>
</gene>
<sequence>MEINSTYLEEKREHLNKLIEKNPSNLLTTEIIKASQDLDLLIKEYQLFMNKLSQFNGK</sequence>
<dbReference type="GO" id="GO:0046983">
    <property type="term" value="F:protein dimerization activity"/>
    <property type="evidence" value="ECO:0007669"/>
    <property type="project" value="InterPro"/>
</dbReference>
<dbReference type="InterPro" id="IPR037208">
    <property type="entry name" value="Spo0E-like_sf"/>
</dbReference>
<dbReference type="OrthoDB" id="1916677at2"/>
<dbReference type="InterPro" id="IPR018540">
    <property type="entry name" value="Spo0E-like"/>
</dbReference>
<dbReference type="Pfam" id="PF09388">
    <property type="entry name" value="SpoOE-like"/>
    <property type="match status" value="1"/>
</dbReference>
<proteinExistence type="predicted"/>
<evidence type="ECO:0000313" key="1">
    <source>
        <dbReference type="EMBL" id="SHH73369.1"/>
    </source>
</evidence>
<dbReference type="SUPFAM" id="SSF140500">
    <property type="entry name" value="BAS1536-like"/>
    <property type="match status" value="1"/>
</dbReference>
<dbReference type="EMBL" id="FQXM01000011">
    <property type="protein sequence ID" value="SHH73369.1"/>
    <property type="molecule type" value="Genomic_DNA"/>
</dbReference>
<dbReference type="InterPro" id="IPR036638">
    <property type="entry name" value="HLH_DNA-bd_sf"/>
</dbReference>
<reference evidence="1 2" key="1">
    <citation type="submission" date="2016-11" db="EMBL/GenBank/DDBJ databases">
        <authorList>
            <person name="Jaros S."/>
            <person name="Januszkiewicz K."/>
            <person name="Wedrychowicz H."/>
        </authorList>
    </citation>
    <scope>NUCLEOTIDE SEQUENCE [LARGE SCALE GENOMIC DNA]</scope>
    <source>
        <strain evidence="1 2">DSM 8605</strain>
    </source>
</reference>
<evidence type="ECO:0000313" key="2">
    <source>
        <dbReference type="Proteomes" id="UP000184447"/>
    </source>
</evidence>
<dbReference type="AlphaFoldDB" id="A0A1M5VDN8"/>
<dbReference type="RefSeq" id="WP_084133522.1">
    <property type="nucleotide sequence ID" value="NZ_FQXM01000011.1"/>
</dbReference>
<dbReference type="Proteomes" id="UP000184447">
    <property type="component" value="Unassembled WGS sequence"/>
</dbReference>
<keyword evidence="2" id="KW-1185">Reference proteome</keyword>